<evidence type="ECO:0000256" key="3">
    <source>
        <dbReference type="ARBA" id="ARBA00022833"/>
    </source>
</evidence>
<reference evidence="7 8" key="1">
    <citation type="submission" date="2019-01" db="EMBL/GenBank/DDBJ databases">
        <title>Sequencing of cultivated peanut Arachis hypogaea provides insights into genome evolution and oil improvement.</title>
        <authorList>
            <person name="Chen X."/>
        </authorList>
    </citation>
    <scope>NUCLEOTIDE SEQUENCE [LARGE SCALE GENOMIC DNA]</scope>
    <source>
        <strain evidence="8">cv. Fuhuasheng</strain>
        <tissue evidence="7">Leaves</tissue>
    </source>
</reference>
<dbReference type="InterPro" id="IPR036236">
    <property type="entry name" value="Znf_C2H2_sf"/>
</dbReference>
<keyword evidence="1" id="KW-0479">Metal-binding</keyword>
<dbReference type="SMR" id="A0A444Z5B9"/>
<keyword evidence="8" id="KW-1185">Reference proteome</keyword>
<evidence type="ECO:0000313" key="7">
    <source>
        <dbReference type="EMBL" id="RYR09399.1"/>
    </source>
</evidence>
<feature type="region of interest" description="Disordered" evidence="5">
    <location>
        <begin position="36"/>
        <end position="56"/>
    </location>
</feature>
<accession>A0A444Z5B9</accession>
<keyword evidence="3" id="KW-0862">Zinc</keyword>
<evidence type="ECO:0000256" key="1">
    <source>
        <dbReference type="ARBA" id="ARBA00022723"/>
    </source>
</evidence>
<dbReference type="Proteomes" id="UP000289738">
    <property type="component" value="Chromosome B05"/>
</dbReference>
<sequence>MGGGEINWIAPQIKEENKAMEVDPDHVAVPATVAATAPPAAPQVDEENKDEGSEGQEFVRKGKKSYIWQHFTGLPLTETKGQHKAKCNHCCKIYSCHPTKHGTNSLNKHLKAYHKWIFTKVRKKGHFMVICLKLMKKGKLTKS</sequence>
<dbReference type="PROSITE" id="PS50808">
    <property type="entry name" value="ZF_BED"/>
    <property type="match status" value="1"/>
</dbReference>
<dbReference type="GO" id="GO:0008270">
    <property type="term" value="F:zinc ion binding"/>
    <property type="evidence" value="ECO:0007669"/>
    <property type="project" value="UniProtKB-KW"/>
</dbReference>
<proteinExistence type="predicted"/>
<evidence type="ECO:0000256" key="2">
    <source>
        <dbReference type="ARBA" id="ARBA00022771"/>
    </source>
</evidence>
<evidence type="ECO:0000256" key="4">
    <source>
        <dbReference type="PROSITE-ProRule" id="PRU00027"/>
    </source>
</evidence>
<dbReference type="PANTHER" id="PTHR34396:SF25">
    <property type="entry name" value="BOUNDARY ELEMENT ASSOCIATED FACTOR"/>
    <property type="match status" value="1"/>
</dbReference>
<evidence type="ECO:0000313" key="8">
    <source>
        <dbReference type="Proteomes" id="UP000289738"/>
    </source>
</evidence>
<dbReference type="InterPro" id="IPR003656">
    <property type="entry name" value="Znf_BED"/>
</dbReference>
<dbReference type="GO" id="GO:0006357">
    <property type="term" value="P:regulation of transcription by RNA polymerase II"/>
    <property type="evidence" value="ECO:0007669"/>
    <property type="project" value="TreeGrafter"/>
</dbReference>
<feature type="domain" description="BED-type" evidence="6">
    <location>
        <begin position="62"/>
        <end position="121"/>
    </location>
</feature>
<dbReference type="PANTHER" id="PTHR34396">
    <property type="entry name" value="OS03G0264950 PROTEIN-RELATED"/>
    <property type="match status" value="1"/>
</dbReference>
<name>A0A444Z5B9_ARAHY</name>
<evidence type="ECO:0000256" key="5">
    <source>
        <dbReference type="SAM" id="MobiDB-lite"/>
    </source>
</evidence>
<dbReference type="SUPFAM" id="SSF57667">
    <property type="entry name" value="beta-beta-alpha zinc fingers"/>
    <property type="match status" value="1"/>
</dbReference>
<dbReference type="GO" id="GO:1990837">
    <property type="term" value="F:sequence-specific double-stranded DNA binding"/>
    <property type="evidence" value="ECO:0007669"/>
    <property type="project" value="TreeGrafter"/>
</dbReference>
<dbReference type="Pfam" id="PF02892">
    <property type="entry name" value="zf-BED"/>
    <property type="match status" value="1"/>
</dbReference>
<dbReference type="GO" id="GO:0005634">
    <property type="term" value="C:nucleus"/>
    <property type="evidence" value="ECO:0007669"/>
    <property type="project" value="TreeGrafter"/>
</dbReference>
<protein>
    <recommendedName>
        <fullName evidence="6">BED-type domain-containing protein</fullName>
    </recommendedName>
</protein>
<keyword evidence="2 4" id="KW-0863">Zinc-finger</keyword>
<comment type="caution">
    <text evidence="7">The sequence shown here is derived from an EMBL/GenBank/DDBJ whole genome shotgun (WGS) entry which is preliminary data.</text>
</comment>
<dbReference type="AlphaFoldDB" id="A0A444Z5B9"/>
<dbReference type="Gramene" id="arahy.Tifrunner.gnm2.ann2.Ah15g236600.1">
    <property type="protein sequence ID" value="arahy.Tifrunner.gnm2.ann2.Ah15g236600.1-CDS-1"/>
    <property type="gene ID" value="arahy.Tifrunner.gnm2.ann2.Ah15g236600"/>
</dbReference>
<dbReference type="EMBL" id="SDMP01000015">
    <property type="protein sequence ID" value="RYR09399.1"/>
    <property type="molecule type" value="Genomic_DNA"/>
</dbReference>
<organism evidence="7 8">
    <name type="scientific">Arachis hypogaea</name>
    <name type="common">Peanut</name>
    <dbReference type="NCBI Taxonomy" id="3818"/>
    <lineage>
        <taxon>Eukaryota</taxon>
        <taxon>Viridiplantae</taxon>
        <taxon>Streptophyta</taxon>
        <taxon>Embryophyta</taxon>
        <taxon>Tracheophyta</taxon>
        <taxon>Spermatophyta</taxon>
        <taxon>Magnoliopsida</taxon>
        <taxon>eudicotyledons</taxon>
        <taxon>Gunneridae</taxon>
        <taxon>Pentapetalae</taxon>
        <taxon>rosids</taxon>
        <taxon>fabids</taxon>
        <taxon>Fabales</taxon>
        <taxon>Fabaceae</taxon>
        <taxon>Papilionoideae</taxon>
        <taxon>50 kb inversion clade</taxon>
        <taxon>dalbergioids sensu lato</taxon>
        <taxon>Dalbergieae</taxon>
        <taxon>Pterocarpus clade</taxon>
        <taxon>Arachis</taxon>
    </lineage>
</organism>
<gene>
    <name evidence="7" type="ORF">Ahy_B05g077704</name>
</gene>
<dbReference type="SMART" id="SM00614">
    <property type="entry name" value="ZnF_BED"/>
    <property type="match status" value="1"/>
</dbReference>
<evidence type="ECO:0000259" key="6">
    <source>
        <dbReference type="PROSITE" id="PS50808"/>
    </source>
</evidence>
<dbReference type="InterPro" id="IPR053031">
    <property type="entry name" value="Cuticle_assoc_protein"/>
</dbReference>